<evidence type="ECO:0000313" key="1">
    <source>
        <dbReference type="EMBL" id="KAH6930312.1"/>
    </source>
</evidence>
<sequence>MRRERCVWIAFPLLLAVAAGEESRDRPLGGTERLARGLQKKVHCAGLSAFECVQCLSPGSMASLLDGNDTNETTGDRQRERLSVLLLERLTDMRQPCNAGRCGTYEQCRAALQLAAPGRLARLEDILRRVKAVYVPTIRHKCWTPRELIRQFGFSGNGTISRREFFHLCPALIQQAVSDVCLQTTREEHKPTTAELYGYGTLSVFIISLCSLMGSDGHGHSHLPKNIPEDLHMTKVSSKTESNVELAHCSSTPSLALEENPQVPVLKSRALCCGMSTLATMVIIGGAIHNVADGLAIGAAFSSGLKSGLSTSLAVFCHELPHEFGDFVVLISTGLGYRRALLLNFLSAMAAFAGLYAGFLLGEEIAARDWILTVTAGIFLYVALVDMLPELKQYKGKSPFKMFIVKNIGVLAGVGIMCVIAIYEDQLNI</sequence>
<dbReference type="EMBL" id="CM023485">
    <property type="protein sequence ID" value="KAH6930312.1"/>
    <property type="molecule type" value="Genomic_DNA"/>
</dbReference>
<reference evidence="1" key="1">
    <citation type="submission" date="2020-05" db="EMBL/GenBank/DDBJ databases">
        <title>Large-scale comparative analyses of tick genomes elucidate their genetic diversity and vector capacities.</title>
        <authorList>
            <person name="Jia N."/>
            <person name="Wang J."/>
            <person name="Shi W."/>
            <person name="Du L."/>
            <person name="Sun Y."/>
            <person name="Zhan W."/>
            <person name="Jiang J."/>
            <person name="Wang Q."/>
            <person name="Zhang B."/>
            <person name="Ji P."/>
            <person name="Sakyi L.B."/>
            <person name="Cui X."/>
            <person name="Yuan T."/>
            <person name="Jiang B."/>
            <person name="Yang W."/>
            <person name="Lam T.T.-Y."/>
            <person name="Chang Q."/>
            <person name="Ding S."/>
            <person name="Wang X."/>
            <person name="Zhu J."/>
            <person name="Ruan X."/>
            <person name="Zhao L."/>
            <person name="Wei J."/>
            <person name="Que T."/>
            <person name="Du C."/>
            <person name="Cheng J."/>
            <person name="Dai P."/>
            <person name="Han X."/>
            <person name="Huang E."/>
            <person name="Gao Y."/>
            <person name="Liu J."/>
            <person name="Shao H."/>
            <person name="Ye R."/>
            <person name="Li L."/>
            <person name="Wei W."/>
            <person name="Wang X."/>
            <person name="Wang C."/>
            <person name="Yang T."/>
            <person name="Huo Q."/>
            <person name="Li W."/>
            <person name="Guo W."/>
            <person name="Chen H."/>
            <person name="Zhou L."/>
            <person name="Ni X."/>
            <person name="Tian J."/>
            <person name="Zhou Y."/>
            <person name="Sheng Y."/>
            <person name="Liu T."/>
            <person name="Pan Y."/>
            <person name="Xia L."/>
            <person name="Li J."/>
            <person name="Zhao F."/>
            <person name="Cao W."/>
        </authorList>
    </citation>
    <scope>NUCLEOTIDE SEQUENCE</scope>
    <source>
        <strain evidence="1">Hyas-2018</strain>
    </source>
</reference>
<dbReference type="Proteomes" id="UP000821845">
    <property type="component" value="Chromosome 5"/>
</dbReference>
<comment type="caution">
    <text evidence="1">The sequence shown here is derived from an EMBL/GenBank/DDBJ whole genome shotgun (WGS) entry which is preliminary data.</text>
</comment>
<accession>A0ACB7S8B2</accession>
<name>A0ACB7S8B2_HYAAI</name>
<organism evidence="1 2">
    <name type="scientific">Hyalomma asiaticum</name>
    <name type="common">Tick</name>
    <dbReference type="NCBI Taxonomy" id="266040"/>
    <lineage>
        <taxon>Eukaryota</taxon>
        <taxon>Metazoa</taxon>
        <taxon>Ecdysozoa</taxon>
        <taxon>Arthropoda</taxon>
        <taxon>Chelicerata</taxon>
        <taxon>Arachnida</taxon>
        <taxon>Acari</taxon>
        <taxon>Parasitiformes</taxon>
        <taxon>Ixodida</taxon>
        <taxon>Ixodoidea</taxon>
        <taxon>Ixodidae</taxon>
        <taxon>Hyalomminae</taxon>
        <taxon>Hyalomma</taxon>
    </lineage>
</organism>
<evidence type="ECO:0000313" key="2">
    <source>
        <dbReference type="Proteomes" id="UP000821845"/>
    </source>
</evidence>
<keyword evidence="2" id="KW-1185">Reference proteome</keyword>
<proteinExistence type="predicted"/>
<protein>
    <submittedName>
        <fullName evidence="1">Uncharacterized protein</fullName>
    </submittedName>
</protein>
<gene>
    <name evidence="1" type="ORF">HPB50_012617</name>
</gene>